<dbReference type="PANTHER" id="PTHR43611">
    <property type="entry name" value="ALPHA-D-GLUCOSE 1-PHOSPHATE PHOSPHATASE"/>
    <property type="match status" value="1"/>
</dbReference>
<evidence type="ECO:0000313" key="1">
    <source>
        <dbReference type="EMBL" id="UXP31083.1"/>
    </source>
</evidence>
<dbReference type="PRINTS" id="PR00413">
    <property type="entry name" value="HADHALOGNASE"/>
</dbReference>
<gene>
    <name evidence="1" type="ORF">N6H18_12050</name>
</gene>
<dbReference type="NCBIfam" id="TIGR01509">
    <property type="entry name" value="HAD-SF-IA-v3"/>
    <property type="match status" value="1"/>
</dbReference>
<dbReference type="Gene3D" id="1.10.150.240">
    <property type="entry name" value="Putative phosphatase, domain 2"/>
    <property type="match status" value="1"/>
</dbReference>
<dbReference type="InterPro" id="IPR006439">
    <property type="entry name" value="HAD-SF_hydro_IA"/>
</dbReference>
<dbReference type="Gene3D" id="3.40.50.1000">
    <property type="entry name" value="HAD superfamily/HAD-like"/>
    <property type="match status" value="1"/>
</dbReference>
<dbReference type="InterPro" id="IPR036412">
    <property type="entry name" value="HAD-like_sf"/>
</dbReference>
<dbReference type="InterPro" id="IPR023214">
    <property type="entry name" value="HAD_sf"/>
</dbReference>
<dbReference type="EMBL" id="CP106679">
    <property type="protein sequence ID" value="UXP31083.1"/>
    <property type="molecule type" value="Genomic_DNA"/>
</dbReference>
<dbReference type="Pfam" id="PF00702">
    <property type="entry name" value="Hydrolase"/>
    <property type="match status" value="1"/>
</dbReference>
<proteinExistence type="predicted"/>
<dbReference type="RefSeq" id="WP_262308527.1">
    <property type="nucleotide sequence ID" value="NZ_CP106679.1"/>
</dbReference>
<dbReference type="CDD" id="cd02603">
    <property type="entry name" value="HAD_sEH-N_like"/>
    <property type="match status" value="1"/>
</dbReference>
<sequence>MNINTIIFDLGGVIINLDELATVSAFAALSGHPYQEVIQLYQQSEVFKQYEMGNISSTVFREEVRKMIDTQSDDATIDRAWNAMLGEIPIQRLELLLDLQKNYRVMILSNTNEIHETAFNQILQQVSGKNSLHDFAHDVFFSHRIHLRKPNADIYLNLLATSGIQAENAIFLDDKLENLEGAKSVGINTLHITTPDDVFKIKSHV</sequence>
<reference evidence="1" key="1">
    <citation type="submission" date="2022-09" db="EMBL/GenBank/DDBJ databases">
        <title>Comparative genomics and taxonomic characterization of three novel marine species of genus Reichenbachiella exhibiting antioxidant and polysaccharide degradation activities.</title>
        <authorList>
            <person name="Muhammad N."/>
            <person name="Lee Y.-J."/>
            <person name="Ko J."/>
            <person name="Kim S.-G."/>
        </authorList>
    </citation>
    <scope>NUCLEOTIDE SEQUENCE</scope>
    <source>
        <strain evidence="1">BKB1-1</strain>
    </source>
</reference>
<organism evidence="1 2">
    <name type="scientific">Reichenbachiella agarivorans</name>
    <dbReference type="NCBI Taxonomy" id="2979464"/>
    <lineage>
        <taxon>Bacteria</taxon>
        <taxon>Pseudomonadati</taxon>
        <taxon>Bacteroidota</taxon>
        <taxon>Cytophagia</taxon>
        <taxon>Cytophagales</taxon>
        <taxon>Reichenbachiellaceae</taxon>
        <taxon>Reichenbachiella</taxon>
    </lineage>
</organism>
<keyword evidence="2" id="KW-1185">Reference proteome</keyword>
<dbReference type="SUPFAM" id="SSF56784">
    <property type="entry name" value="HAD-like"/>
    <property type="match status" value="1"/>
</dbReference>
<dbReference type="SFLD" id="SFLDG01129">
    <property type="entry name" value="C1.5:_HAD__Beta-PGM__Phosphata"/>
    <property type="match status" value="1"/>
</dbReference>
<dbReference type="InterPro" id="IPR023198">
    <property type="entry name" value="PGP-like_dom2"/>
</dbReference>
<dbReference type="PANTHER" id="PTHR43611:SF3">
    <property type="entry name" value="FLAVIN MONONUCLEOTIDE HYDROLASE 1, CHLOROPLATIC"/>
    <property type="match status" value="1"/>
</dbReference>
<protein>
    <submittedName>
        <fullName evidence="1">HAD family phosphatase</fullName>
    </submittedName>
</protein>
<dbReference type="SFLD" id="SFLDS00003">
    <property type="entry name" value="Haloacid_Dehalogenase"/>
    <property type="match status" value="1"/>
</dbReference>
<evidence type="ECO:0000313" key="2">
    <source>
        <dbReference type="Proteomes" id="UP001065174"/>
    </source>
</evidence>
<name>A0ABY6CKP3_9BACT</name>
<accession>A0ABY6CKP3</accession>
<dbReference type="Proteomes" id="UP001065174">
    <property type="component" value="Chromosome"/>
</dbReference>